<dbReference type="Gene3D" id="3.40.50.1820">
    <property type="entry name" value="alpha/beta hydrolase"/>
    <property type="match status" value="1"/>
</dbReference>
<sequence length="542" mass="62093">EGSDAYLKGLHLLHPSIHRAAERASHHLQHILQPMAYPPKEKTPLPPPPVSSYKHVPDETVSCSNIIRLLFTKRKRRGHPFSEAVFPRLVSSSVDHGVGSQCPKDLLDGFRRVLEVLRRPVNQIQFGLGQLGDIFKDRGFTQLLQDAARGMPITPPSTSTPGFIDLAPGRVNVSVLEGENHFLEVSVLASKFSYLDEEQSKYYVVKQLQGRNYKFFDCMNVILKTKSTQAVGFVRSEGDRDVVYVAFRGSEVWDDWLVNGQFTQINMYRGKVSFGMVHRGFVEALGLLLSEDFDRGFPRDLPIWQSEPTAYYAVREWATSQLEMANEKGKPTLLRVVGHSQGGALAILFTSLLRLHEWQLETDKVEVITLGQPRVGDTTFASAVRRHYDPMGKLRYGISYTRMVYRHDPVTRLPCDDDPYLKNGEDSNSRYRHFGTCLYYHGWFNKIRLGEGKPLWNPNLFDWALSELEKEKKEDEELAQQYERMLHENKLLQFIRMFNAVGFLPFHNPENYLDAARWGSCKRPPGFMSRILHLPFSGNTRC</sequence>
<organism evidence="2">
    <name type="scientific">Anthurium amnicola</name>
    <dbReference type="NCBI Taxonomy" id="1678845"/>
    <lineage>
        <taxon>Eukaryota</taxon>
        <taxon>Viridiplantae</taxon>
        <taxon>Streptophyta</taxon>
        <taxon>Embryophyta</taxon>
        <taxon>Tracheophyta</taxon>
        <taxon>Spermatophyta</taxon>
        <taxon>Magnoliopsida</taxon>
        <taxon>Liliopsida</taxon>
        <taxon>Araceae</taxon>
        <taxon>Pothoideae</taxon>
        <taxon>Potheae</taxon>
        <taxon>Anthurium</taxon>
    </lineage>
</organism>
<dbReference type="GO" id="GO:0004806">
    <property type="term" value="F:triacylglycerol lipase activity"/>
    <property type="evidence" value="ECO:0007669"/>
    <property type="project" value="InterPro"/>
</dbReference>
<dbReference type="CDD" id="cd00519">
    <property type="entry name" value="Lipase_3"/>
    <property type="match status" value="1"/>
</dbReference>
<evidence type="ECO:0000259" key="1">
    <source>
        <dbReference type="Pfam" id="PF01764"/>
    </source>
</evidence>
<name>A0A1D1Z7R2_9ARAE</name>
<gene>
    <name evidence="2" type="primary">LIP_4</name>
    <name evidence="2" type="ORF">g.90957</name>
</gene>
<dbReference type="PANTHER" id="PTHR46086:SF17">
    <property type="entry name" value="ALPHA_BETA-HYDROLASES SUPERFAMILY PROTEIN"/>
    <property type="match status" value="1"/>
</dbReference>
<proteinExistence type="predicted"/>
<dbReference type="PANTHER" id="PTHR46086">
    <property type="entry name" value="ALPHA/BETA-HYDROLASES SUPERFAMILY PROTEIN"/>
    <property type="match status" value="1"/>
</dbReference>
<reference evidence="2" key="1">
    <citation type="submission" date="2015-07" db="EMBL/GenBank/DDBJ databases">
        <title>Transcriptome Assembly of Anthurium amnicola.</title>
        <authorList>
            <person name="Suzuki J."/>
        </authorList>
    </citation>
    <scope>NUCLEOTIDE SEQUENCE</scope>
</reference>
<feature type="domain" description="Fungal lipase-type" evidence="1">
    <location>
        <begin position="244"/>
        <end position="415"/>
    </location>
</feature>
<dbReference type="GO" id="GO:0006629">
    <property type="term" value="P:lipid metabolic process"/>
    <property type="evidence" value="ECO:0007669"/>
    <property type="project" value="InterPro"/>
</dbReference>
<dbReference type="SUPFAM" id="SSF53474">
    <property type="entry name" value="alpha/beta-Hydrolases"/>
    <property type="match status" value="1"/>
</dbReference>
<protein>
    <submittedName>
        <fullName evidence="2">Lipase</fullName>
    </submittedName>
</protein>
<dbReference type="EMBL" id="GDJX01005011">
    <property type="protein sequence ID" value="JAT62925.1"/>
    <property type="molecule type" value="Transcribed_RNA"/>
</dbReference>
<evidence type="ECO:0000313" key="2">
    <source>
        <dbReference type="EMBL" id="JAT62925.1"/>
    </source>
</evidence>
<accession>A0A1D1Z7R2</accession>
<dbReference type="InterPro" id="IPR029058">
    <property type="entry name" value="AB_hydrolase_fold"/>
</dbReference>
<dbReference type="Pfam" id="PF01764">
    <property type="entry name" value="Lipase_3"/>
    <property type="match status" value="1"/>
</dbReference>
<dbReference type="InterPro" id="IPR044819">
    <property type="entry name" value="OBL-like"/>
</dbReference>
<feature type="non-terminal residue" evidence="2">
    <location>
        <position position="1"/>
    </location>
</feature>
<dbReference type="AlphaFoldDB" id="A0A1D1Z7R2"/>
<dbReference type="InterPro" id="IPR002921">
    <property type="entry name" value="Fungal_lipase-type"/>
</dbReference>